<evidence type="ECO:0000256" key="2">
    <source>
        <dbReference type="ARBA" id="ARBA00022729"/>
    </source>
</evidence>
<keyword evidence="1 6" id="KW-0245">EGF-like domain</keyword>
<reference evidence="8" key="1">
    <citation type="submission" date="2014-12" db="EMBL/GenBank/DDBJ databases">
        <title>Insight into the proteome of Arion vulgaris.</title>
        <authorList>
            <person name="Aradska J."/>
            <person name="Bulat T."/>
            <person name="Smidak R."/>
            <person name="Sarate P."/>
            <person name="Gangsoo J."/>
            <person name="Sialana F."/>
            <person name="Bilban M."/>
            <person name="Lubec G."/>
        </authorList>
    </citation>
    <scope>NUCLEOTIDE SEQUENCE</scope>
    <source>
        <tissue evidence="8">Skin</tissue>
    </source>
</reference>
<sequence length="178" mass="18896">TDNFTCSDINECEDAATSLCINGLCQNTAGNFKCTCATGYKLAEDQVTCQACGFGLYGLNCNSNCSCNITNTLQCNASDGTCICYEGWMGPTCSEDVDECTGQNATDCGANASCVNYPGSFGCVCNIGLFRTGDYCEDCDSTHWGQDCRQHCQCLFENTEYCVNTNGTCVCTPGSQGS</sequence>
<dbReference type="AlphaFoldDB" id="A0A0B6Y9I0"/>
<dbReference type="SMART" id="SM00179">
    <property type="entry name" value="EGF_CA"/>
    <property type="match status" value="2"/>
</dbReference>
<dbReference type="InterPro" id="IPR049883">
    <property type="entry name" value="NOTCH1_EGF-like"/>
</dbReference>
<dbReference type="InterPro" id="IPR000742">
    <property type="entry name" value="EGF"/>
</dbReference>
<evidence type="ECO:0000256" key="3">
    <source>
        <dbReference type="ARBA" id="ARBA00022737"/>
    </source>
</evidence>
<dbReference type="Gene3D" id="2.10.25.10">
    <property type="entry name" value="Laminin"/>
    <property type="match status" value="2"/>
</dbReference>
<dbReference type="GO" id="GO:0005509">
    <property type="term" value="F:calcium ion binding"/>
    <property type="evidence" value="ECO:0007669"/>
    <property type="project" value="InterPro"/>
</dbReference>
<keyword evidence="2" id="KW-0732">Signal</keyword>
<evidence type="ECO:0000256" key="5">
    <source>
        <dbReference type="ARBA" id="ARBA00023180"/>
    </source>
</evidence>
<dbReference type="PROSITE" id="PS00010">
    <property type="entry name" value="ASX_HYDROXYL"/>
    <property type="match status" value="2"/>
</dbReference>
<feature type="non-terminal residue" evidence="8">
    <location>
        <position position="1"/>
    </location>
</feature>
<dbReference type="EMBL" id="HACG01005974">
    <property type="protein sequence ID" value="CEK52839.1"/>
    <property type="molecule type" value="Transcribed_RNA"/>
</dbReference>
<keyword evidence="4" id="KW-1015">Disulfide bond</keyword>
<dbReference type="InterPro" id="IPR018097">
    <property type="entry name" value="EGF_Ca-bd_CS"/>
</dbReference>
<evidence type="ECO:0000256" key="4">
    <source>
        <dbReference type="ARBA" id="ARBA00023157"/>
    </source>
</evidence>
<accession>A0A0B6Y9I0</accession>
<dbReference type="PROSITE" id="PS01187">
    <property type="entry name" value="EGF_CA"/>
    <property type="match status" value="1"/>
</dbReference>
<feature type="domain" description="EGF-like" evidence="7">
    <location>
        <begin position="8"/>
        <end position="50"/>
    </location>
</feature>
<dbReference type="Gene3D" id="2.10.25.140">
    <property type="match status" value="1"/>
</dbReference>
<dbReference type="InterPro" id="IPR001881">
    <property type="entry name" value="EGF-like_Ca-bd_dom"/>
</dbReference>
<keyword evidence="3" id="KW-0677">Repeat</keyword>
<dbReference type="PROSITE" id="PS50026">
    <property type="entry name" value="EGF_3"/>
    <property type="match status" value="2"/>
</dbReference>
<dbReference type="SMART" id="SM00181">
    <property type="entry name" value="EGF"/>
    <property type="match status" value="3"/>
</dbReference>
<evidence type="ECO:0000313" key="8">
    <source>
        <dbReference type="EMBL" id="CEK52839.1"/>
    </source>
</evidence>
<comment type="caution">
    <text evidence="6">Lacks conserved residue(s) required for the propagation of feature annotation.</text>
</comment>
<evidence type="ECO:0000256" key="6">
    <source>
        <dbReference type="PROSITE-ProRule" id="PRU00076"/>
    </source>
</evidence>
<dbReference type="PANTHER" id="PTHR24039:SF58">
    <property type="entry name" value="EGF-LIKE DOMAIN-CONTAINING PROTEIN"/>
    <property type="match status" value="1"/>
</dbReference>
<protein>
    <recommendedName>
        <fullName evidence="7">EGF-like domain-containing protein</fullName>
    </recommendedName>
</protein>
<feature type="non-terminal residue" evidence="8">
    <location>
        <position position="178"/>
    </location>
</feature>
<dbReference type="SUPFAM" id="SSF57196">
    <property type="entry name" value="EGF/Laminin"/>
    <property type="match status" value="2"/>
</dbReference>
<dbReference type="PANTHER" id="PTHR24039">
    <property type="entry name" value="FIBRILLIN-RELATED"/>
    <property type="match status" value="1"/>
</dbReference>
<gene>
    <name evidence="8" type="primary">ORF18211</name>
</gene>
<dbReference type="InterPro" id="IPR000152">
    <property type="entry name" value="EGF-type_Asp/Asn_hydroxyl_site"/>
</dbReference>
<keyword evidence="5" id="KW-0325">Glycoprotein</keyword>
<name>A0A0B6Y9I0_9EUPU</name>
<organism evidence="8">
    <name type="scientific">Arion vulgaris</name>
    <dbReference type="NCBI Taxonomy" id="1028688"/>
    <lineage>
        <taxon>Eukaryota</taxon>
        <taxon>Metazoa</taxon>
        <taxon>Spiralia</taxon>
        <taxon>Lophotrochozoa</taxon>
        <taxon>Mollusca</taxon>
        <taxon>Gastropoda</taxon>
        <taxon>Heterobranchia</taxon>
        <taxon>Euthyneura</taxon>
        <taxon>Panpulmonata</taxon>
        <taxon>Eupulmonata</taxon>
        <taxon>Stylommatophora</taxon>
        <taxon>Helicina</taxon>
        <taxon>Arionoidea</taxon>
        <taxon>Arionidae</taxon>
        <taxon>Arion</taxon>
    </lineage>
</organism>
<evidence type="ECO:0000259" key="7">
    <source>
        <dbReference type="PROSITE" id="PS50026"/>
    </source>
</evidence>
<dbReference type="Pfam" id="PF07645">
    <property type="entry name" value="EGF_CA"/>
    <property type="match status" value="2"/>
</dbReference>
<feature type="domain" description="EGF-like" evidence="7">
    <location>
        <begin position="96"/>
        <end position="137"/>
    </location>
</feature>
<evidence type="ECO:0000256" key="1">
    <source>
        <dbReference type="ARBA" id="ARBA00022536"/>
    </source>
</evidence>
<proteinExistence type="predicted"/>
<dbReference type="PROSITE" id="PS01186">
    <property type="entry name" value="EGF_2"/>
    <property type="match status" value="1"/>
</dbReference>
<dbReference type="FunFam" id="2.10.25.10:FF:000003">
    <property type="entry name" value="fibrillin-1 isoform X1"/>
    <property type="match status" value="1"/>
</dbReference>